<sequence>MHHRTPKSVFFGRKDTVIPVPCQKRPKAPKSNPRAQREQLKEEISKLEHEFLKTRKTRETNEIKYERSHNMQGKTERARMTAYIEGCRMREAVLMDLLGEARNMLVFAEEHDRLQDRGYAKTYLDRMDLWRQAVAKETWRRR</sequence>
<keyword evidence="1" id="KW-0175">Coiled coil</keyword>
<reference evidence="2" key="1">
    <citation type="journal article" date="2020" name="Stud. Mycol.">
        <title>101 Dothideomycetes genomes: a test case for predicting lifestyles and emergence of pathogens.</title>
        <authorList>
            <person name="Haridas S."/>
            <person name="Albert R."/>
            <person name="Binder M."/>
            <person name="Bloem J."/>
            <person name="Labutti K."/>
            <person name="Salamov A."/>
            <person name="Andreopoulos B."/>
            <person name="Baker S."/>
            <person name="Barry K."/>
            <person name="Bills G."/>
            <person name="Bluhm B."/>
            <person name="Cannon C."/>
            <person name="Castanera R."/>
            <person name="Culley D."/>
            <person name="Daum C."/>
            <person name="Ezra D."/>
            <person name="Gonzalez J."/>
            <person name="Henrissat B."/>
            <person name="Kuo A."/>
            <person name="Liang C."/>
            <person name="Lipzen A."/>
            <person name="Lutzoni F."/>
            <person name="Magnuson J."/>
            <person name="Mondo S."/>
            <person name="Nolan M."/>
            <person name="Ohm R."/>
            <person name="Pangilinan J."/>
            <person name="Park H.-J."/>
            <person name="Ramirez L."/>
            <person name="Alfaro M."/>
            <person name="Sun H."/>
            <person name="Tritt A."/>
            <person name="Yoshinaga Y."/>
            <person name="Zwiers L.-H."/>
            <person name="Turgeon B."/>
            <person name="Goodwin S."/>
            <person name="Spatafora J."/>
            <person name="Crous P."/>
            <person name="Grigoriev I."/>
        </authorList>
    </citation>
    <scope>NUCLEOTIDE SEQUENCE</scope>
    <source>
        <strain evidence="2">SCOH1-5</strain>
    </source>
</reference>
<organism evidence="2 3">
    <name type="scientific">Cercospora zeae-maydis SCOH1-5</name>
    <dbReference type="NCBI Taxonomy" id="717836"/>
    <lineage>
        <taxon>Eukaryota</taxon>
        <taxon>Fungi</taxon>
        <taxon>Dikarya</taxon>
        <taxon>Ascomycota</taxon>
        <taxon>Pezizomycotina</taxon>
        <taxon>Dothideomycetes</taxon>
        <taxon>Dothideomycetidae</taxon>
        <taxon>Mycosphaerellales</taxon>
        <taxon>Mycosphaerellaceae</taxon>
        <taxon>Cercospora</taxon>
    </lineage>
</organism>
<keyword evidence="3" id="KW-1185">Reference proteome</keyword>
<dbReference type="AlphaFoldDB" id="A0A6A6FI31"/>
<dbReference type="OrthoDB" id="10345191at2759"/>
<gene>
    <name evidence="2" type="ORF">CERZMDRAFT_96716</name>
</gene>
<evidence type="ECO:0000313" key="2">
    <source>
        <dbReference type="EMBL" id="KAF2213043.1"/>
    </source>
</evidence>
<proteinExistence type="predicted"/>
<name>A0A6A6FI31_9PEZI</name>
<dbReference type="EMBL" id="ML992671">
    <property type="protein sequence ID" value="KAF2213043.1"/>
    <property type="molecule type" value="Genomic_DNA"/>
</dbReference>
<evidence type="ECO:0000256" key="1">
    <source>
        <dbReference type="SAM" id="Coils"/>
    </source>
</evidence>
<feature type="coiled-coil region" evidence="1">
    <location>
        <begin position="30"/>
        <end position="57"/>
    </location>
</feature>
<evidence type="ECO:0000313" key="3">
    <source>
        <dbReference type="Proteomes" id="UP000799539"/>
    </source>
</evidence>
<protein>
    <submittedName>
        <fullName evidence="2">Uncharacterized protein</fullName>
    </submittedName>
</protein>
<accession>A0A6A6FI31</accession>
<dbReference type="Proteomes" id="UP000799539">
    <property type="component" value="Unassembled WGS sequence"/>
</dbReference>